<dbReference type="EMBL" id="CP115921">
    <property type="protein sequence ID" value="XCD18526.1"/>
    <property type="molecule type" value="Genomic_DNA"/>
</dbReference>
<dbReference type="InterPro" id="IPR000847">
    <property type="entry name" value="LysR_HTH_N"/>
</dbReference>
<comment type="similarity">
    <text evidence="1">Belongs to the LysR transcriptional regulatory family.</text>
</comment>
<dbReference type="Pfam" id="PF00126">
    <property type="entry name" value="HTH_1"/>
    <property type="match status" value="1"/>
</dbReference>
<keyword evidence="3" id="KW-0238">DNA-binding</keyword>
<dbReference type="PANTHER" id="PTHR30126:SF91">
    <property type="entry name" value="LYSR FAMILY TRANSCRIPTIONAL REGULATOR"/>
    <property type="match status" value="1"/>
</dbReference>
<dbReference type="GO" id="GO:0003700">
    <property type="term" value="F:DNA-binding transcription factor activity"/>
    <property type="evidence" value="ECO:0007669"/>
    <property type="project" value="InterPro"/>
</dbReference>
<dbReference type="PANTHER" id="PTHR30126">
    <property type="entry name" value="HTH-TYPE TRANSCRIPTIONAL REGULATOR"/>
    <property type="match status" value="1"/>
</dbReference>
<dbReference type="Gene3D" id="3.40.190.290">
    <property type="match status" value="1"/>
</dbReference>
<dbReference type="SUPFAM" id="SSF53850">
    <property type="entry name" value="Periplasmic binding protein-like II"/>
    <property type="match status" value="1"/>
</dbReference>
<evidence type="ECO:0000256" key="3">
    <source>
        <dbReference type="ARBA" id="ARBA00023125"/>
    </source>
</evidence>
<name>A0AAU8BQ91_9VIBR</name>
<evidence type="ECO:0000256" key="1">
    <source>
        <dbReference type="ARBA" id="ARBA00009437"/>
    </source>
</evidence>
<dbReference type="InterPro" id="IPR036390">
    <property type="entry name" value="WH_DNA-bd_sf"/>
</dbReference>
<protein>
    <submittedName>
        <fullName evidence="6">LysR family transcriptional regulator</fullName>
    </submittedName>
</protein>
<dbReference type="GO" id="GO:0000976">
    <property type="term" value="F:transcription cis-regulatory region binding"/>
    <property type="evidence" value="ECO:0007669"/>
    <property type="project" value="TreeGrafter"/>
</dbReference>
<proteinExistence type="inferred from homology"/>
<keyword evidence="2" id="KW-0805">Transcription regulation</keyword>
<dbReference type="Pfam" id="PF03466">
    <property type="entry name" value="LysR_substrate"/>
    <property type="match status" value="1"/>
</dbReference>
<reference evidence="6" key="1">
    <citation type="submission" date="2023-01" db="EMBL/GenBank/DDBJ databases">
        <title>Vibrio sp. CB1-14 genome sequencing.</title>
        <authorList>
            <person name="Otstavnykh N."/>
            <person name="Isaeva M."/>
            <person name="Meleshko D."/>
        </authorList>
    </citation>
    <scope>NUCLEOTIDE SEQUENCE</scope>
    <source>
        <strain evidence="6">CB1-14</strain>
    </source>
</reference>
<dbReference type="Gene3D" id="1.10.10.10">
    <property type="entry name" value="Winged helix-like DNA-binding domain superfamily/Winged helix DNA-binding domain"/>
    <property type="match status" value="1"/>
</dbReference>
<keyword evidence="4" id="KW-0804">Transcription</keyword>
<feature type="domain" description="HTH lysR-type" evidence="5">
    <location>
        <begin position="1"/>
        <end position="59"/>
    </location>
</feature>
<dbReference type="KEGG" id="vck:PG915_17295"/>
<evidence type="ECO:0000256" key="4">
    <source>
        <dbReference type="ARBA" id="ARBA00023163"/>
    </source>
</evidence>
<dbReference type="InterPro" id="IPR005119">
    <property type="entry name" value="LysR_subst-bd"/>
</dbReference>
<evidence type="ECO:0000256" key="2">
    <source>
        <dbReference type="ARBA" id="ARBA00023015"/>
    </source>
</evidence>
<evidence type="ECO:0000259" key="5">
    <source>
        <dbReference type="PROSITE" id="PS50931"/>
    </source>
</evidence>
<sequence length="295" mass="34045">MHTFEQISAFVAVFEQGSYNKAALQLSKSRTTVREHVKAYEDMLGYPLFQIVGKQAKPTEKATQLYRRAKIVEKQNRSLYAQSTTLFDTETHTVTICYDVITPIELMMQLEQEIAKNYPEVSIHWLHRTRKEAMNLLLTDKADIALMPYLGQLFAEREVTWKAIGNIEIGCFTRPTSPLANHDDLKIEDLLLDTQYLTENFTDLNTMLSATKVTPKVHVVSNNDLLCELLKHQGWAVMPKHYMKPYIERGELVALSLKELNKQMAFGLNAFYCFGKEDVPIFSKLLDWLSEYHSR</sequence>
<dbReference type="RefSeq" id="WP_353499670.1">
    <property type="nucleotide sequence ID" value="NZ_CP115921.1"/>
</dbReference>
<organism evidence="6">
    <name type="scientific">Vibrio chaetopteri</name>
    <dbReference type="NCBI Taxonomy" id="3016528"/>
    <lineage>
        <taxon>Bacteria</taxon>
        <taxon>Pseudomonadati</taxon>
        <taxon>Pseudomonadota</taxon>
        <taxon>Gammaproteobacteria</taxon>
        <taxon>Vibrionales</taxon>
        <taxon>Vibrionaceae</taxon>
        <taxon>Vibrio</taxon>
    </lineage>
</organism>
<dbReference type="SUPFAM" id="SSF46785">
    <property type="entry name" value="Winged helix' DNA-binding domain"/>
    <property type="match status" value="1"/>
</dbReference>
<dbReference type="PROSITE" id="PS50931">
    <property type="entry name" value="HTH_LYSR"/>
    <property type="match status" value="1"/>
</dbReference>
<dbReference type="AlphaFoldDB" id="A0AAU8BQ91"/>
<dbReference type="InterPro" id="IPR036388">
    <property type="entry name" value="WH-like_DNA-bd_sf"/>
</dbReference>
<dbReference type="CDD" id="cd05466">
    <property type="entry name" value="PBP2_LTTR_substrate"/>
    <property type="match status" value="1"/>
</dbReference>
<evidence type="ECO:0000313" key="6">
    <source>
        <dbReference type="EMBL" id="XCD18526.1"/>
    </source>
</evidence>
<gene>
    <name evidence="6" type="ORF">PG915_17295</name>
</gene>
<accession>A0AAU8BQ91</accession>